<dbReference type="Proteomes" id="UP001207337">
    <property type="component" value="Unassembled WGS sequence"/>
</dbReference>
<keyword evidence="3" id="KW-1185">Reference proteome</keyword>
<accession>A0ABT3PU23</accession>
<evidence type="ECO:0000313" key="2">
    <source>
        <dbReference type="EMBL" id="MCW9711351.1"/>
    </source>
</evidence>
<dbReference type="EMBL" id="JAJNDC010000001">
    <property type="protein sequence ID" value="MCW9711351.1"/>
    <property type="molecule type" value="Genomic_DNA"/>
</dbReference>
<feature type="repeat" description="TPR" evidence="1">
    <location>
        <begin position="229"/>
        <end position="262"/>
    </location>
</feature>
<proteinExistence type="predicted"/>
<organism evidence="2 3">
    <name type="scientific">Fodinibius salicampi</name>
    <dbReference type="NCBI Taxonomy" id="1920655"/>
    <lineage>
        <taxon>Bacteria</taxon>
        <taxon>Pseudomonadati</taxon>
        <taxon>Balneolota</taxon>
        <taxon>Balneolia</taxon>
        <taxon>Balneolales</taxon>
        <taxon>Balneolaceae</taxon>
        <taxon>Fodinibius</taxon>
    </lineage>
</organism>
<comment type="caution">
    <text evidence="2">The sequence shown here is derived from an EMBL/GenBank/DDBJ whole genome shotgun (WGS) entry which is preliminary data.</text>
</comment>
<sequence length="408" mass="47016">MINFITRIAGLVLAFGFFIGCSVLQNSSEQQSAESPDILSEQEFEEYLREVEKQISTNPTADLYLRKGNLLIEWAQLQSDPQQRTEFYQQADLALTKSDSLSDTLTNRGLEDEINQLRQVVWSSEHNEGVQYLQDAQSKDQYRQAGEHFTNASAIMPDSSSSYEMATRAFYKASESQRAITLLEEAQSRLHPPPVQLLESLAFLYMETGEPQKAAQIYNRALSQVTFSFNLMHGLANAYIESKEHQKAADILQELVEKQPNTVRYRKLLAKELYQGGEKQIQTIVDNVQENQSLDQNNFVQADSLFNSAEQQYSYLIDNHSEDMDLYFEAAQFYQNSAAYYQKLLPHLNNQMRKEISDTINRYLSTSLPLLEKMAEEEQPPQQIWQQLYQTYSYLGMEEEAMNVKDNL</sequence>
<dbReference type="SMART" id="SM00028">
    <property type="entry name" value="TPR"/>
    <property type="match status" value="2"/>
</dbReference>
<gene>
    <name evidence="2" type="ORF">LQ318_00405</name>
</gene>
<protein>
    <submittedName>
        <fullName evidence="2">Tetratricopeptide repeat protein</fullName>
    </submittedName>
</protein>
<dbReference type="InterPro" id="IPR011990">
    <property type="entry name" value="TPR-like_helical_dom_sf"/>
</dbReference>
<keyword evidence="1" id="KW-0802">TPR repeat</keyword>
<name>A0ABT3PU23_9BACT</name>
<dbReference type="RefSeq" id="WP_265786490.1">
    <property type="nucleotide sequence ID" value="NZ_BAABRS010000001.1"/>
</dbReference>
<dbReference type="Pfam" id="PF14559">
    <property type="entry name" value="TPR_19"/>
    <property type="match status" value="1"/>
</dbReference>
<dbReference type="PROSITE" id="PS50005">
    <property type="entry name" value="TPR"/>
    <property type="match status" value="1"/>
</dbReference>
<dbReference type="PROSITE" id="PS51257">
    <property type="entry name" value="PROKAR_LIPOPROTEIN"/>
    <property type="match status" value="1"/>
</dbReference>
<dbReference type="SUPFAM" id="SSF48452">
    <property type="entry name" value="TPR-like"/>
    <property type="match status" value="1"/>
</dbReference>
<dbReference type="Gene3D" id="1.25.40.10">
    <property type="entry name" value="Tetratricopeptide repeat domain"/>
    <property type="match status" value="1"/>
</dbReference>
<reference evidence="2 3" key="1">
    <citation type="submission" date="2021-11" db="EMBL/GenBank/DDBJ databases">
        <title>Aliifidinibius sp. nov., a new bacterium isolated from saline soil.</title>
        <authorList>
            <person name="Galisteo C."/>
            <person name="De La Haba R."/>
            <person name="Sanchez-Porro C."/>
            <person name="Ventosa A."/>
        </authorList>
    </citation>
    <scope>NUCLEOTIDE SEQUENCE [LARGE SCALE GENOMIC DNA]</scope>
    <source>
        <strain evidence="2 3">KACC 190600</strain>
    </source>
</reference>
<dbReference type="InterPro" id="IPR019734">
    <property type="entry name" value="TPR_rpt"/>
</dbReference>
<evidence type="ECO:0000256" key="1">
    <source>
        <dbReference type="PROSITE-ProRule" id="PRU00339"/>
    </source>
</evidence>
<evidence type="ECO:0000313" key="3">
    <source>
        <dbReference type="Proteomes" id="UP001207337"/>
    </source>
</evidence>